<organism evidence="1 2">
    <name type="scientific">Crotalaria pallida</name>
    <name type="common">Smooth rattlebox</name>
    <name type="synonym">Crotalaria striata</name>
    <dbReference type="NCBI Taxonomy" id="3830"/>
    <lineage>
        <taxon>Eukaryota</taxon>
        <taxon>Viridiplantae</taxon>
        <taxon>Streptophyta</taxon>
        <taxon>Embryophyta</taxon>
        <taxon>Tracheophyta</taxon>
        <taxon>Spermatophyta</taxon>
        <taxon>Magnoliopsida</taxon>
        <taxon>eudicotyledons</taxon>
        <taxon>Gunneridae</taxon>
        <taxon>Pentapetalae</taxon>
        <taxon>rosids</taxon>
        <taxon>fabids</taxon>
        <taxon>Fabales</taxon>
        <taxon>Fabaceae</taxon>
        <taxon>Papilionoideae</taxon>
        <taxon>50 kb inversion clade</taxon>
        <taxon>genistoids sensu lato</taxon>
        <taxon>core genistoids</taxon>
        <taxon>Crotalarieae</taxon>
        <taxon>Crotalaria</taxon>
    </lineage>
</organism>
<protein>
    <recommendedName>
        <fullName evidence="3">Pectinesterase inhibitor domain-containing protein</fullName>
    </recommendedName>
</protein>
<dbReference type="AlphaFoldDB" id="A0AAN9FRW0"/>
<dbReference type="PANTHER" id="PTHR31890">
    <property type="entry name" value="PLANT INVERTASE/PECTIN METHYLESTERASE INHIBITOR SUPERFAMILY PROTEIN"/>
    <property type="match status" value="1"/>
</dbReference>
<accession>A0AAN9FRW0</accession>
<dbReference type="Gene3D" id="1.20.140.40">
    <property type="entry name" value="Invertase/pectin methylesterase inhibitor family protein"/>
    <property type="match status" value="2"/>
</dbReference>
<reference evidence="1 2" key="1">
    <citation type="submission" date="2024-01" db="EMBL/GenBank/DDBJ databases">
        <title>The genomes of 5 underutilized Papilionoideae crops provide insights into root nodulation and disease resistanc.</title>
        <authorList>
            <person name="Yuan L."/>
        </authorList>
    </citation>
    <scope>NUCLEOTIDE SEQUENCE [LARGE SCALE GENOMIC DNA]</scope>
    <source>
        <strain evidence="1">ZHUSHIDOU_FW_LH</strain>
        <tissue evidence="1">Leaf</tissue>
    </source>
</reference>
<evidence type="ECO:0000313" key="1">
    <source>
        <dbReference type="EMBL" id="KAK7281432.1"/>
    </source>
</evidence>
<name>A0AAN9FRW0_CROPI</name>
<sequence>MSALGESLYEKVCKETKDLSCLQLLKVDPRIPSAKSYHELSKFILELGINKGKEGQNYMKEIEKKNPIEGIKLCANQFYNQVITSFQSAIMELEEDIMSATYDAKIAGDGVTYCVERLQEVKIANPLINKECPMSALGESLYDKVCKETKDLSCLQLLKVDPRIPSAKSYHELSKFILELGIKKGKEGQNYMKEIEKKNPIEGIKLCANQFYNQVITSFQSAIMNWRRILCQQPMMLKLLVMELHIV</sequence>
<dbReference type="EMBL" id="JAYWIO010000002">
    <property type="protein sequence ID" value="KAK7281432.1"/>
    <property type="molecule type" value="Genomic_DNA"/>
</dbReference>
<evidence type="ECO:0008006" key="3">
    <source>
        <dbReference type="Google" id="ProtNLM"/>
    </source>
</evidence>
<dbReference type="Proteomes" id="UP001372338">
    <property type="component" value="Unassembled WGS sequence"/>
</dbReference>
<proteinExistence type="predicted"/>
<dbReference type="SUPFAM" id="SSF101148">
    <property type="entry name" value="Plant invertase/pectin methylesterase inhibitor"/>
    <property type="match status" value="2"/>
</dbReference>
<comment type="caution">
    <text evidence="1">The sequence shown here is derived from an EMBL/GenBank/DDBJ whole genome shotgun (WGS) entry which is preliminary data.</text>
</comment>
<gene>
    <name evidence="1" type="ORF">RIF29_09419</name>
</gene>
<keyword evidence="2" id="KW-1185">Reference proteome</keyword>
<evidence type="ECO:0000313" key="2">
    <source>
        <dbReference type="Proteomes" id="UP001372338"/>
    </source>
</evidence>
<dbReference type="InterPro" id="IPR035513">
    <property type="entry name" value="Invertase/methylesterase_inhib"/>
</dbReference>
<dbReference type="PANTHER" id="PTHR31890:SF9">
    <property type="entry name" value="PLANT INVERTASE_PECTIN METHYLESTERASE INHIBITOR SUPERFAMILY PROTEIN"/>
    <property type="match status" value="1"/>
</dbReference>